<name>A0A5J4R7H6_9ZZZZ</name>
<reference evidence="2" key="1">
    <citation type="submission" date="2019-03" db="EMBL/GenBank/DDBJ databases">
        <title>Single cell metagenomics reveals metabolic interactions within the superorganism composed of flagellate Streblomastix strix and complex community of Bacteroidetes bacteria on its surface.</title>
        <authorList>
            <person name="Treitli S.C."/>
            <person name="Kolisko M."/>
            <person name="Husnik F."/>
            <person name="Keeling P."/>
            <person name="Hampl V."/>
        </authorList>
    </citation>
    <scope>NUCLEOTIDE SEQUENCE</scope>
    <source>
        <strain evidence="2">STM</strain>
    </source>
</reference>
<dbReference type="AlphaFoldDB" id="A0A5J4R7H6"/>
<keyword evidence="1" id="KW-0812">Transmembrane</keyword>
<gene>
    <name evidence="2" type="ORF">EZS27_022096</name>
</gene>
<protein>
    <submittedName>
        <fullName evidence="2">Uncharacterized protein</fullName>
    </submittedName>
</protein>
<feature type="transmembrane region" description="Helical" evidence="1">
    <location>
        <begin position="117"/>
        <end position="136"/>
    </location>
</feature>
<dbReference type="EMBL" id="SNRY01001709">
    <property type="protein sequence ID" value="KAA6329061.1"/>
    <property type="molecule type" value="Genomic_DNA"/>
</dbReference>
<comment type="caution">
    <text evidence="2">The sequence shown here is derived from an EMBL/GenBank/DDBJ whole genome shotgun (WGS) entry which is preliminary data.</text>
</comment>
<evidence type="ECO:0000256" key="1">
    <source>
        <dbReference type="SAM" id="Phobius"/>
    </source>
</evidence>
<accession>A0A5J4R7H6</accession>
<sequence>MNEEKRQHLEFIQNVITRMNTNSFQIKGMAVTIVSALLAIYATTINVTFIFLGIVPTILFWFLDSYYLQQERKFRGVYNNVTGLKSDVEIKPYEMPIQKFKVGQYCFCKVFFSKTIAWLYGTIIFFLFFGGLILKFKDCVIINCL</sequence>
<organism evidence="2">
    <name type="scientific">termite gut metagenome</name>
    <dbReference type="NCBI Taxonomy" id="433724"/>
    <lineage>
        <taxon>unclassified sequences</taxon>
        <taxon>metagenomes</taxon>
        <taxon>organismal metagenomes</taxon>
    </lineage>
</organism>
<keyword evidence="1" id="KW-0472">Membrane</keyword>
<evidence type="ECO:0000313" key="2">
    <source>
        <dbReference type="EMBL" id="KAA6329061.1"/>
    </source>
</evidence>
<proteinExistence type="predicted"/>
<keyword evidence="1" id="KW-1133">Transmembrane helix</keyword>